<organism evidence="1 2">
    <name type="scientific">Papaver somniferum</name>
    <name type="common">Opium poppy</name>
    <dbReference type="NCBI Taxonomy" id="3469"/>
    <lineage>
        <taxon>Eukaryota</taxon>
        <taxon>Viridiplantae</taxon>
        <taxon>Streptophyta</taxon>
        <taxon>Embryophyta</taxon>
        <taxon>Tracheophyta</taxon>
        <taxon>Spermatophyta</taxon>
        <taxon>Magnoliopsida</taxon>
        <taxon>Ranunculales</taxon>
        <taxon>Papaveraceae</taxon>
        <taxon>Papaveroideae</taxon>
        <taxon>Papaver</taxon>
    </lineage>
</organism>
<sequence length="171" mass="20115">MASHSSSKSLHQFLSPKDLFIANWIEMFHYDPKASIPPTQTLDSTTNKLIPNPEYLKWVKHDKFILDQMCRETPAPIWSEISGCKTSREVWNYLQKSYFDEQYVKVAQLRHKLLTLQKVSEDDLVRFAIGGLCHRYDVLVGDILAKPVLPTLNELRWRLIVYMEIHYEDVY</sequence>
<accession>A0A4Y7IQE5</accession>
<proteinExistence type="predicted"/>
<gene>
    <name evidence="1" type="ORF">C5167_018774</name>
</gene>
<dbReference type="Pfam" id="PF14223">
    <property type="entry name" value="Retrotran_gag_2"/>
    <property type="match status" value="1"/>
</dbReference>
<keyword evidence="2" id="KW-1185">Reference proteome</keyword>
<dbReference type="PANTHER" id="PTHR47481">
    <property type="match status" value="1"/>
</dbReference>
<dbReference type="Gramene" id="RZC50346">
    <property type="protein sequence ID" value="RZC50346"/>
    <property type="gene ID" value="C5167_018774"/>
</dbReference>
<protein>
    <submittedName>
        <fullName evidence="1">Uncharacterized protein</fullName>
    </submittedName>
</protein>
<dbReference type="PANTHER" id="PTHR47481:SF31">
    <property type="entry name" value="OS01G0873500 PROTEIN"/>
    <property type="match status" value="1"/>
</dbReference>
<name>A0A4Y7IQE5_PAPSO</name>
<dbReference type="EMBL" id="CM010716">
    <property type="protein sequence ID" value="RZC50346.1"/>
    <property type="molecule type" value="Genomic_DNA"/>
</dbReference>
<evidence type="ECO:0000313" key="1">
    <source>
        <dbReference type="EMBL" id="RZC50346.1"/>
    </source>
</evidence>
<reference evidence="1 2" key="1">
    <citation type="journal article" date="2018" name="Science">
        <title>The opium poppy genome and morphinan production.</title>
        <authorList>
            <person name="Guo L."/>
            <person name="Winzer T."/>
            <person name="Yang X."/>
            <person name="Li Y."/>
            <person name="Ning Z."/>
            <person name="He Z."/>
            <person name="Teodor R."/>
            <person name="Lu Y."/>
            <person name="Bowser T.A."/>
            <person name="Graham I.A."/>
            <person name="Ye K."/>
        </authorList>
    </citation>
    <scope>NUCLEOTIDE SEQUENCE [LARGE SCALE GENOMIC DNA]</scope>
    <source>
        <strain evidence="2">cv. HN1</strain>
        <tissue evidence="1">Leaves</tissue>
    </source>
</reference>
<evidence type="ECO:0000313" key="2">
    <source>
        <dbReference type="Proteomes" id="UP000316621"/>
    </source>
</evidence>
<dbReference type="Proteomes" id="UP000316621">
    <property type="component" value="Chromosome 2"/>
</dbReference>
<dbReference type="AlphaFoldDB" id="A0A4Y7IQE5"/>